<dbReference type="AlphaFoldDB" id="A0AAI8A8T2"/>
<evidence type="ECO:0000313" key="2">
    <source>
        <dbReference type="Proteomes" id="UP000008006"/>
    </source>
</evidence>
<keyword evidence="2" id="KW-1185">Reference proteome</keyword>
<dbReference type="Proteomes" id="UP000008006">
    <property type="component" value="Chromosome"/>
</dbReference>
<name>A0AAI8A8T2_RICR3</name>
<reference evidence="2" key="1">
    <citation type="submission" date="2012-02" db="EMBL/GenBank/DDBJ databases">
        <title>Complete genome sequence of Rickettsia rhipicephali strain 3-7-female6-CWPP.</title>
        <authorList>
            <person name="Johnson S.L."/>
            <person name="Munk A.C."/>
            <person name="Han S."/>
            <person name="Bruce D.C."/>
            <person name="Dasch G.A."/>
        </authorList>
    </citation>
    <scope>NUCLEOTIDE SEQUENCE [LARGE SCALE GENOMIC DNA]</scope>
    <source>
        <strain evidence="2">3-7-female6-CWPP</strain>
    </source>
</reference>
<proteinExistence type="predicted"/>
<accession>A0AAI8A8T2</accession>
<protein>
    <submittedName>
        <fullName evidence="1">Uncharacterized protein</fullName>
    </submittedName>
</protein>
<evidence type="ECO:0000313" key="1">
    <source>
        <dbReference type="EMBL" id="AFC71781.1"/>
    </source>
</evidence>
<organism evidence="1 2">
    <name type="scientific">Rickettsia rhipicephali (strain 3-7-female6-CWPP)</name>
    <dbReference type="NCBI Taxonomy" id="1105113"/>
    <lineage>
        <taxon>Bacteria</taxon>
        <taxon>Pseudomonadati</taxon>
        <taxon>Pseudomonadota</taxon>
        <taxon>Alphaproteobacteria</taxon>
        <taxon>Rickettsiales</taxon>
        <taxon>Rickettsiaceae</taxon>
        <taxon>Rickettsieae</taxon>
        <taxon>Rickettsia</taxon>
        <taxon>spotted fever group</taxon>
    </lineage>
</organism>
<gene>
    <name evidence="1" type="ordered locus">MCC_00440</name>
</gene>
<dbReference type="RefSeq" id="WP_014408070.1">
    <property type="nucleotide sequence ID" value="NC_017042.1"/>
</dbReference>
<dbReference type="KEGG" id="rre:MCC_00440"/>
<sequence>MNDWRYNHNHYPPQHNDNIIITENNHRINFAQKININDINIYGFNGVFTVIEGNPTTRVSINNITNVDNPQTQRVVQNALGAPLAYGANNNAKAKLKLTSGNGTGSELTITGNDISAVESIELVFKEKVDMKHRNGGVIDTGNLEFISFGKVRVNKDFTGNITTTKTMRGEVTFVKTPDIYEIGSQTKQVSKVTFEGNHEHKLHNDIHSRQTNFDSGTYNIRTQDITINGNANINGSTFDLRRNVILTGDVVLEGNITINALGESGIVFQNLPTAFGTNIVININRAHTANDVAALSILRMSNMDILILQLPEPLLYCKDYKYNK</sequence>
<dbReference type="EMBL" id="CP003342">
    <property type="protein sequence ID" value="AFC71781.1"/>
    <property type="molecule type" value="Genomic_DNA"/>
</dbReference>